<evidence type="ECO:0000256" key="5">
    <source>
        <dbReference type="ARBA" id="ARBA00022989"/>
    </source>
</evidence>
<evidence type="ECO:0000313" key="9">
    <source>
        <dbReference type="Proteomes" id="UP000198785"/>
    </source>
</evidence>
<keyword evidence="3" id="KW-1003">Cell membrane</keyword>
<evidence type="ECO:0000313" key="8">
    <source>
        <dbReference type="EMBL" id="SFS31022.1"/>
    </source>
</evidence>
<comment type="similarity">
    <text evidence="2">Belongs to the DoxX family.</text>
</comment>
<feature type="transmembrane region" description="Helical" evidence="7">
    <location>
        <begin position="112"/>
        <end position="135"/>
    </location>
</feature>
<keyword evidence="9" id="KW-1185">Reference proteome</keyword>
<reference evidence="8 9" key="1">
    <citation type="submission" date="2016-10" db="EMBL/GenBank/DDBJ databases">
        <authorList>
            <person name="de Groot N.N."/>
        </authorList>
    </citation>
    <scope>NUCLEOTIDE SEQUENCE [LARGE SCALE GENOMIC DNA]</scope>
    <source>
        <strain evidence="8 9">DSM 22789</strain>
    </source>
</reference>
<dbReference type="OrthoDB" id="680764at2"/>
<dbReference type="InterPro" id="IPR032808">
    <property type="entry name" value="DoxX"/>
</dbReference>
<name>A0A1I6NSQ3_9SPHI</name>
<proteinExistence type="inferred from homology"/>
<gene>
    <name evidence="8" type="ORF">SAMN05660206_10172</name>
</gene>
<dbReference type="STRING" id="683125.SAMN05660206_10172"/>
<dbReference type="RefSeq" id="WP_093363187.1">
    <property type="nucleotide sequence ID" value="NZ_FOZZ01000001.1"/>
</dbReference>
<evidence type="ECO:0000256" key="1">
    <source>
        <dbReference type="ARBA" id="ARBA00004651"/>
    </source>
</evidence>
<dbReference type="Pfam" id="PF07681">
    <property type="entry name" value="DoxX"/>
    <property type="match status" value="1"/>
</dbReference>
<dbReference type="InterPro" id="IPR051907">
    <property type="entry name" value="DoxX-like_oxidoreductase"/>
</dbReference>
<evidence type="ECO:0000256" key="7">
    <source>
        <dbReference type="SAM" id="Phobius"/>
    </source>
</evidence>
<feature type="transmembrane region" description="Helical" evidence="7">
    <location>
        <begin position="21"/>
        <end position="39"/>
    </location>
</feature>
<organism evidence="8 9">
    <name type="scientific">Sphingobacterium wenxiniae</name>
    <dbReference type="NCBI Taxonomy" id="683125"/>
    <lineage>
        <taxon>Bacteria</taxon>
        <taxon>Pseudomonadati</taxon>
        <taxon>Bacteroidota</taxon>
        <taxon>Sphingobacteriia</taxon>
        <taxon>Sphingobacteriales</taxon>
        <taxon>Sphingobacteriaceae</taxon>
        <taxon>Sphingobacterium</taxon>
    </lineage>
</organism>
<keyword evidence="4 7" id="KW-0812">Transmembrane</keyword>
<dbReference type="GO" id="GO:0005886">
    <property type="term" value="C:plasma membrane"/>
    <property type="evidence" value="ECO:0007669"/>
    <property type="project" value="UniProtKB-SubCell"/>
</dbReference>
<accession>A0A1I6NSQ3</accession>
<keyword evidence="5 7" id="KW-1133">Transmembrane helix</keyword>
<dbReference type="EMBL" id="FOZZ01000001">
    <property type="protein sequence ID" value="SFS31022.1"/>
    <property type="molecule type" value="Genomic_DNA"/>
</dbReference>
<evidence type="ECO:0000256" key="2">
    <source>
        <dbReference type="ARBA" id="ARBA00006679"/>
    </source>
</evidence>
<keyword evidence="6 7" id="KW-0472">Membrane</keyword>
<evidence type="ECO:0000256" key="3">
    <source>
        <dbReference type="ARBA" id="ARBA00022475"/>
    </source>
</evidence>
<feature type="transmembrane region" description="Helical" evidence="7">
    <location>
        <begin position="86"/>
        <end position="106"/>
    </location>
</feature>
<feature type="transmembrane region" description="Helical" evidence="7">
    <location>
        <begin position="59"/>
        <end position="79"/>
    </location>
</feature>
<dbReference type="PANTHER" id="PTHR33452">
    <property type="entry name" value="OXIDOREDUCTASE CATD-RELATED"/>
    <property type="match status" value="1"/>
</dbReference>
<comment type="subcellular location">
    <subcellularLocation>
        <location evidence="1">Cell membrane</location>
        <topology evidence="1">Multi-pass membrane protein</topology>
    </subcellularLocation>
</comment>
<dbReference type="AlphaFoldDB" id="A0A1I6NSQ3"/>
<dbReference type="Proteomes" id="UP000198785">
    <property type="component" value="Unassembled WGS sequence"/>
</dbReference>
<dbReference type="PANTHER" id="PTHR33452:SF1">
    <property type="entry name" value="INNER MEMBRANE PROTEIN YPHA-RELATED"/>
    <property type="match status" value="1"/>
</dbReference>
<protein>
    <submittedName>
        <fullName evidence="8">Uncharacterized membrane protein YphA, DoxX/SURF4 family</fullName>
    </submittedName>
</protein>
<sequence>MNLVQKIERWGDAHHPRWLDILRIILGIILFAKGVSFIADRDTVADLVRQTNFQLSIWSAVHYVVFAHLVGGVFILLGFQTRLAVLFQLPILIGAVFFVNITQGFSFLNSELWLSILVLLLLLIFLVVGSGKYSLDNMMDKPGYKRQI</sequence>
<evidence type="ECO:0000256" key="6">
    <source>
        <dbReference type="ARBA" id="ARBA00023136"/>
    </source>
</evidence>
<evidence type="ECO:0000256" key="4">
    <source>
        <dbReference type="ARBA" id="ARBA00022692"/>
    </source>
</evidence>